<dbReference type="InterPro" id="IPR038085">
    <property type="entry name" value="Rnp2-like_sf"/>
</dbReference>
<gene>
    <name evidence="3" type="ORF">KFL_004720030</name>
</gene>
<reference evidence="3 4" key="1">
    <citation type="journal article" date="2014" name="Nat. Commun.">
        <title>Klebsormidium flaccidum genome reveals primary factors for plant terrestrial adaptation.</title>
        <authorList>
            <person name="Hori K."/>
            <person name="Maruyama F."/>
            <person name="Fujisawa T."/>
            <person name="Togashi T."/>
            <person name="Yamamoto N."/>
            <person name="Seo M."/>
            <person name="Sato S."/>
            <person name="Yamada T."/>
            <person name="Mori H."/>
            <person name="Tajima N."/>
            <person name="Moriyama T."/>
            <person name="Ikeuchi M."/>
            <person name="Watanabe M."/>
            <person name="Wada H."/>
            <person name="Kobayashi K."/>
            <person name="Saito M."/>
            <person name="Masuda T."/>
            <person name="Sasaki-Sekimoto Y."/>
            <person name="Mashiguchi K."/>
            <person name="Awai K."/>
            <person name="Shimojima M."/>
            <person name="Masuda S."/>
            <person name="Iwai M."/>
            <person name="Nobusawa T."/>
            <person name="Narise T."/>
            <person name="Kondo S."/>
            <person name="Saito H."/>
            <person name="Sato R."/>
            <person name="Murakawa M."/>
            <person name="Ihara Y."/>
            <person name="Oshima-Yamada Y."/>
            <person name="Ohtaka K."/>
            <person name="Satoh M."/>
            <person name="Sonobe K."/>
            <person name="Ishii M."/>
            <person name="Ohtani R."/>
            <person name="Kanamori-Sato M."/>
            <person name="Honoki R."/>
            <person name="Miyazaki D."/>
            <person name="Mochizuki H."/>
            <person name="Umetsu J."/>
            <person name="Higashi K."/>
            <person name="Shibata D."/>
            <person name="Kamiya Y."/>
            <person name="Sato N."/>
            <person name="Nakamura Y."/>
            <person name="Tabata S."/>
            <person name="Ida S."/>
            <person name="Kurokawa K."/>
            <person name="Ohta H."/>
        </authorList>
    </citation>
    <scope>NUCLEOTIDE SEQUENCE [LARGE SCALE GENOMIC DNA]</scope>
    <source>
        <strain evidence="3 4">NIES-2285</strain>
    </source>
</reference>
<accession>A0A0U9HTL4</accession>
<keyword evidence="4" id="KW-1185">Reference proteome</keyword>
<dbReference type="Gene3D" id="3.30.70.3250">
    <property type="entry name" value="Ribonuclease P, Pop5 subunit"/>
    <property type="match status" value="1"/>
</dbReference>
<dbReference type="Proteomes" id="UP000054558">
    <property type="component" value="Unassembled WGS sequence"/>
</dbReference>
<dbReference type="Pfam" id="PF01900">
    <property type="entry name" value="RNase_P_Rpp14"/>
    <property type="match status" value="1"/>
</dbReference>
<evidence type="ECO:0000313" key="4">
    <source>
        <dbReference type="Proteomes" id="UP000054558"/>
    </source>
</evidence>
<proteinExistence type="inferred from homology"/>
<sequence length="150" mass="16184">MEIDSAPGGDSNGQQKAATCHKQKTLTLRCIYTYLQIRMTLDGSPGAVESSQKFLSCLSAALVQAYGAAGSALQIEDLSFLPDRGVHIVKCFRKDYSRLWAAATTLTNLEGQKCRLEVVAMSPFLVSLGNNSRNFAARIEQPRGLVGGIT</sequence>
<evidence type="ECO:0000313" key="3">
    <source>
        <dbReference type="EMBL" id="GAQ88944.1"/>
    </source>
</evidence>
<dbReference type="PANTHER" id="PTHR15441:SF1">
    <property type="entry name" value="RIBONUCLEASE P PROTEIN SUBUNIT P14"/>
    <property type="match status" value="1"/>
</dbReference>
<dbReference type="OMA" id="TETHEGR"/>
<dbReference type="PANTHER" id="PTHR15441">
    <property type="entry name" value="RIBONUCLEASE P PROTEIN SUBUNIT P14"/>
    <property type="match status" value="1"/>
</dbReference>
<keyword evidence="2" id="KW-0819">tRNA processing</keyword>
<comment type="similarity">
    <text evidence="1">Belongs to the eukaryotic/archaeal RNase P protein component 2 family.</text>
</comment>
<protein>
    <submittedName>
        <fullName evidence="3">Uncharacterized protein</fullName>
    </submittedName>
</protein>
<dbReference type="EMBL" id="DF237421">
    <property type="protein sequence ID" value="GAQ88944.1"/>
    <property type="molecule type" value="Genomic_DNA"/>
</dbReference>
<evidence type="ECO:0000256" key="2">
    <source>
        <dbReference type="ARBA" id="ARBA00022694"/>
    </source>
</evidence>
<dbReference type="STRING" id="105231.A0A0U9HTL4"/>
<organism evidence="3 4">
    <name type="scientific">Klebsormidium nitens</name>
    <name type="common">Green alga</name>
    <name type="synonym">Ulothrix nitens</name>
    <dbReference type="NCBI Taxonomy" id="105231"/>
    <lineage>
        <taxon>Eukaryota</taxon>
        <taxon>Viridiplantae</taxon>
        <taxon>Streptophyta</taxon>
        <taxon>Klebsormidiophyceae</taxon>
        <taxon>Klebsormidiales</taxon>
        <taxon>Klebsormidiaceae</taxon>
        <taxon>Klebsormidium</taxon>
    </lineage>
</organism>
<dbReference type="GO" id="GO:0030677">
    <property type="term" value="C:ribonuclease P complex"/>
    <property type="evidence" value="ECO:0007669"/>
    <property type="project" value="InterPro"/>
</dbReference>
<dbReference type="OrthoDB" id="2262258at2759"/>
<evidence type="ECO:0000256" key="1">
    <source>
        <dbReference type="ARBA" id="ARBA00010800"/>
    </source>
</evidence>
<dbReference type="AlphaFoldDB" id="A0A0U9HTL4"/>
<dbReference type="InterPro" id="IPR002759">
    <property type="entry name" value="Pop5/Rpp14/Rnp2-like"/>
</dbReference>
<dbReference type="SUPFAM" id="SSF160350">
    <property type="entry name" value="Rnp2-like"/>
    <property type="match status" value="1"/>
</dbReference>
<name>A0A0U9HTL4_KLENI</name>
<dbReference type="GO" id="GO:0001682">
    <property type="term" value="P:tRNA 5'-leader removal"/>
    <property type="evidence" value="ECO:0007669"/>
    <property type="project" value="InterPro"/>
</dbReference>